<dbReference type="GO" id="GO:0019139">
    <property type="term" value="F:cytokinin dehydrogenase activity"/>
    <property type="evidence" value="ECO:0007669"/>
    <property type="project" value="UniProtKB-EC"/>
</dbReference>
<feature type="non-terminal residue" evidence="1">
    <location>
        <position position="90"/>
    </location>
</feature>
<protein>
    <submittedName>
        <fullName evidence="1">Cytokinin oxidase/dehydrogenase</fullName>
        <ecNumber evidence="1">1.5.99.12</ecNumber>
    </submittedName>
</protein>
<feature type="non-terminal residue" evidence="1">
    <location>
        <position position="1"/>
    </location>
</feature>
<evidence type="ECO:0000313" key="1">
    <source>
        <dbReference type="EMBL" id="ACP19658.1"/>
    </source>
</evidence>
<sequence>DGERMVGYYGHLLEEHIFFARPVYCIIMFLKPKRPFNLVRRKSSQSYKPISSTLGERNTRYPLLKLFNAFKTIQPEVHIPHPWLNLFVPK</sequence>
<reference evidence="1" key="1">
    <citation type="submission" date="2009-03" db="EMBL/GenBank/DDBJ databases">
        <title>Targeted partial isolation of cytokinin oxidase/dehydrogenase gene sequence from Nicotiana tabacum L. cv. Oosikappal through CODEHOP PCR strategy.</title>
        <authorList>
            <person name="Saravanakumar A."/>
            <person name="Aslam A."/>
            <person name="Shajahan A."/>
        </authorList>
    </citation>
    <scope>NUCLEOTIDE SEQUENCE</scope>
    <source>
        <strain evidence="1">B</strain>
    </source>
</reference>
<accession>C3VLD6</accession>
<keyword evidence="1" id="KW-0560">Oxidoreductase</keyword>
<organism evidence="1">
    <name type="scientific">Nicotiana tabacum</name>
    <name type="common">Common tobacco</name>
    <dbReference type="NCBI Taxonomy" id="4097"/>
    <lineage>
        <taxon>Eukaryota</taxon>
        <taxon>Viridiplantae</taxon>
        <taxon>Streptophyta</taxon>
        <taxon>Embryophyta</taxon>
        <taxon>Tracheophyta</taxon>
        <taxon>Spermatophyta</taxon>
        <taxon>Magnoliopsida</taxon>
        <taxon>eudicotyledons</taxon>
        <taxon>Gunneridae</taxon>
        <taxon>Pentapetalae</taxon>
        <taxon>asterids</taxon>
        <taxon>lamiids</taxon>
        <taxon>Solanales</taxon>
        <taxon>Solanaceae</taxon>
        <taxon>Nicotianoideae</taxon>
        <taxon>Nicotianeae</taxon>
        <taxon>Nicotiana</taxon>
    </lineage>
</organism>
<name>C3VLD6_TOBAC</name>
<dbReference type="EC" id="1.5.99.12" evidence="1"/>
<dbReference type="AlphaFoldDB" id="C3VLD6"/>
<proteinExistence type="predicted"/>
<dbReference type="EMBL" id="FJ872120">
    <property type="protein sequence ID" value="ACP19658.1"/>
    <property type="molecule type" value="Genomic_DNA"/>
</dbReference>